<feature type="domain" description="LysM" evidence="2">
    <location>
        <begin position="47"/>
        <end position="98"/>
    </location>
</feature>
<dbReference type="Proteomes" id="UP000184038">
    <property type="component" value="Unassembled WGS sequence"/>
</dbReference>
<dbReference type="AlphaFoldDB" id="A0A1M7EKS7"/>
<dbReference type="OrthoDB" id="1716479at2"/>
<name>A0A1M7EKS7_9FIRM</name>
<evidence type="ECO:0000313" key="4">
    <source>
        <dbReference type="Proteomes" id="UP000184038"/>
    </source>
</evidence>
<keyword evidence="1" id="KW-0812">Transmembrane</keyword>
<evidence type="ECO:0000259" key="2">
    <source>
        <dbReference type="PROSITE" id="PS51782"/>
    </source>
</evidence>
<dbReference type="Pfam" id="PF01476">
    <property type="entry name" value="LysM"/>
    <property type="match status" value="1"/>
</dbReference>
<proteinExistence type="predicted"/>
<dbReference type="RefSeq" id="WP_073281544.1">
    <property type="nucleotide sequence ID" value="NZ_FRCP01000005.1"/>
</dbReference>
<evidence type="ECO:0000313" key="3">
    <source>
        <dbReference type="EMBL" id="SHL92216.1"/>
    </source>
</evidence>
<dbReference type="Gene3D" id="3.10.350.10">
    <property type="entry name" value="LysM domain"/>
    <property type="match status" value="1"/>
</dbReference>
<dbReference type="CDD" id="cd00118">
    <property type="entry name" value="LysM"/>
    <property type="match status" value="1"/>
</dbReference>
<protein>
    <submittedName>
        <fullName evidence="3">LysM repeat-containing protein</fullName>
    </submittedName>
</protein>
<dbReference type="InterPro" id="IPR018392">
    <property type="entry name" value="LysM"/>
</dbReference>
<dbReference type="SUPFAM" id="SSF54106">
    <property type="entry name" value="LysM domain"/>
    <property type="match status" value="1"/>
</dbReference>
<dbReference type="PROSITE" id="PS51782">
    <property type="entry name" value="LYSM"/>
    <property type="match status" value="1"/>
</dbReference>
<reference evidence="3 4" key="1">
    <citation type="submission" date="2016-11" db="EMBL/GenBank/DDBJ databases">
        <authorList>
            <person name="Jaros S."/>
            <person name="Januszkiewicz K."/>
            <person name="Wedrychowicz H."/>
        </authorList>
    </citation>
    <scope>NUCLEOTIDE SEQUENCE [LARGE SCALE GENOMIC DNA]</scope>
    <source>
        <strain evidence="3 4">DSM 15930</strain>
    </source>
</reference>
<keyword evidence="1" id="KW-1133">Transmembrane helix</keyword>
<keyword evidence="1" id="KW-0472">Membrane</keyword>
<keyword evidence="4" id="KW-1185">Reference proteome</keyword>
<dbReference type="EMBL" id="FRCP01000005">
    <property type="protein sequence ID" value="SHL92216.1"/>
    <property type="molecule type" value="Genomic_DNA"/>
</dbReference>
<gene>
    <name evidence="3" type="ORF">SAMN02746066_00037</name>
</gene>
<dbReference type="InterPro" id="IPR036779">
    <property type="entry name" value="LysM_dom_sf"/>
</dbReference>
<feature type="transmembrane region" description="Helical" evidence="1">
    <location>
        <begin position="12"/>
        <end position="30"/>
    </location>
</feature>
<dbReference type="STRING" id="1120996.SAMN02746066_00037"/>
<accession>A0A1M7EKS7</accession>
<sequence>MNVKRINQEVIVASIISIIVLCVIFIGVITEKTVASASTTKDEKYVMSIRIEKGDTLWGIAKENITSHYESIDEYIEEIMECNSLTSDTIHEGQFLIIPYYSTPIN</sequence>
<dbReference type="SMART" id="SM00257">
    <property type="entry name" value="LysM"/>
    <property type="match status" value="1"/>
</dbReference>
<evidence type="ECO:0000256" key="1">
    <source>
        <dbReference type="SAM" id="Phobius"/>
    </source>
</evidence>
<organism evidence="3 4">
    <name type="scientific">Anaerosporobacter mobilis DSM 15930</name>
    <dbReference type="NCBI Taxonomy" id="1120996"/>
    <lineage>
        <taxon>Bacteria</taxon>
        <taxon>Bacillati</taxon>
        <taxon>Bacillota</taxon>
        <taxon>Clostridia</taxon>
        <taxon>Lachnospirales</taxon>
        <taxon>Lachnospiraceae</taxon>
        <taxon>Anaerosporobacter</taxon>
    </lineage>
</organism>